<evidence type="ECO:0000313" key="2">
    <source>
        <dbReference type="EMBL" id="KNF04272.1"/>
    </source>
</evidence>
<feature type="compositionally biased region" description="Polar residues" evidence="1">
    <location>
        <begin position="161"/>
        <end position="175"/>
    </location>
</feature>
<protein>
    <submittedName>
        <fullName evidence="2">Uncharacterized protein</fullName>
    </submittedName>
</protein>
<accession>A0A0L0VYK0</accession>
<reference evidence="3" key="1">
    <citation type="submission" date="2014-03" db="EMBL/GenBank/DDBJ databases">
        <title>The Genome Sequence of Puccinia striiformis f. sp. tritici PST-78.</title>
        <authorList>
            <consortium name="The Broad Institute Genome Sequencing Platform"/>
            <person name="Cuomo C."/>
            <person name="Hulbert S."/>
            <person name="Chen X."/>
            <person name="Walker B."/>
            <person name="Young S.K."/>
            <person name="Zeng Q."/>
            <person name="Gargeya S."/>
            <person name="Fitzgerald M."/>
            <person name="Haas B."/>
            <person name="Abouelleil A."/>
            <person name="Alvarado L."/>
            <person name="Arachchi H.M."/>
            <person name="Berlin A.M."/>
            <person name="Chapman S.B."/>
            <person name="Goldberg J."/>
            <person name="Griggs A."/>
            <person name="Gujja S."/>
            <person name="Hansen M."/>
            <person name="Howarth C."/>
            <person name="Imamovic A."/>
            <person name="Larimer J."/>
            <person name="McCowan C."/>
            <person name="Montmayeur A."/>
            <person name="Murphy C."/>
            <person name="Neiman D."/>
            <person name="Pearson M."/>
            <person name="Priest M."/>
            <person name="Roberts A."/>
            <person name="Saif S."/>
            <person name="Shea T."/>
            <person name="Sisk P."/>
            <person name="Sykes S."/>
            <person name="Wortman J."/>
            <person name="Nusbaum C."/>
            <person name="Birren B."/>
        </authorList>
    </citation>
    <scope>NUCLEOTIDE SEQUENCE [LARGE SCALE GENOMIC DNA]</scope>
    <source>
        <strain evidence="3">race PST-78</strain>
    </source>
</reference>
<proteinExistence type="predicted"/>
<dbReference type="AlphaFoldDB" id="A0A0L0VYK0"/>
<evidence type="ECO:0000313" key="3">
    <source>
        <dbReference type="Proteomes" id="UP000054564"/>
    </source>
</evidence>
<organism evidence="2 3">
    <name type="scientific">Puccinia striiformis f. sp. tritici PST-78</name>
    <dbReference type="NCBI Taxonomy" id="1165861"/>
    <lineage>
        <taxon>Eukaryota</taxon>
        <taxon>Fungi</taxon>
        <taxon>Dikarya</taxon>
        <taxon>Basidiomycota</taxon>
        <taxon>Pucciniomycotina</taxon>
        <taxon>Pucciniomycetes</taxon>
        <taxon>Pucciniales</taxon>
        <taxon>Pucciniaceae</taxon>
        <taxon>Puccinia</taxon>
    </lineage>
</organism>
<dbReference type="EMBL" id="AJIL01000013">
    <property type="protein sequence ID" value="KNF04272.1"/>
    <property type="molecule type" value="Genomic_DNA"/>
</dbReference>
<feature type="compositionally biased region" description="Polar residues" evidence="1">
    <location>
        <begin position="286"/>
        <end position="306"/>
    </location>
</feature>
<dbReference type="OrthoDB" id="10413477at2759"/>
<dbReference type="Proteomes" id="UP000054564">
    <property type="component" value="Unassembled WGS sequence"/>
</dbReference>
<sequence>MRYLNQTSNRYEARIRHLEEIVCHLLTDKEHAFIALKSPAPLAGSFRYSKEKGLVPLLSKTAAEALSTGWKNIIQGKTTPPTLSGHRPHLLFPAQTHSLNTPSDNILQPSHAPTISSCRSGSLPASGLHRSMVKAPSRTSRSCTDFHPRPPAPSSDHLTFARSQSVSVSPRSTDLQPPPADTGFVPSEEQPFSLDDRSPCLPNSPSTHAFNITTPHPTQLGSLGIDSLADLEVGCTWPLTDPIAPKTCASSSNTPAPSSVHITAVQPHGLRPSSPHPSEHIPSLPNDRSSQQPGNLSDDNLTATQPKTEHASPSSHTSTPPLGPLQDNLAQALISNIGDTLSTPSAPSLVYAPRPLPALSGCSSQIYATAQPFLENLDVDAMGSIDVVDESDGSVDPQLTLEYSRVMLEYNNDMDDFLKLSASHEIENKKKKKKKKKKKTPDHPTSISDNPVLFYV</sequence>
<evidence type="ECO:0000256" key="1">
    <source>
        <dbReference type="SAM" id="MobiDB-lite"/>
    </source>
</evidence>
<feature type="region of interest" description="Disordered" evidence="1">
    <location>
        <begin position="100"/>
        <end position="215"/>
    </location>
</feature>
<name>A0A0L0VYK0_9BASI</name>
<feature type="region of interest" description="Disordered" evidence="1">
    <location>
        <begin position="427"/>
        <end position="456"/>
    </location>
</feature>
<feature type="region of interest" description="Disordered" evidence="1">
    <location>
        <begin position="266"/>
        <end position="326"/>
    </location>
</feature>
<keyword evidence="3" id="KW-1185">Reference proteome</keyword>
<gene>
    <name evidence="2" type="ORF">PSTG_02616</name>
</gene>
<feature type="compositionally biased region" description="Polar residues" evidence="1">
    <location>
        <begin position="201"/>
        <end position="215"/>
    </location>
</feature>
<feature type="compositionally biased region" description="Polar residues" evidence="1">
    <location>
        <begin position="100"/>
        <end position="120"/>
    </location>
</feature>
<feature type="compositionally biased region" description="Basic residues" evidence="1">
    <location>
        <begin position="429"/>
        <end position="440"/>
    </location>
</feature>
<comment type="caution">
    <text evidence="2">The sequence shown here is derived from an EMBL/GenBank/DDBJ whole genome shotgun (WGS) entry which is preliminary data.</text>
</comment>